<proteinExistence type="predicted"/>
<sequence length="112" mass="11727">MSSHEVRMAGLAEAIAENRLVFDHGVTAELPPALESEPKVTVSLRLDVADYERVRAVAKAAGIKPTRLMRDWILAGLAGTDDEKTISVADLLRAVAAIAPAVAAGGPTRNAA</sequence>
<organism evidence="1 2">
    <name type="scientific">Actinoplanes palleronii</name>
    <dbReference type="NCBI Taxonomy" id="113570"/>
    <lineage>
        <taxon>Bacteria</taxon>
        <taxon>Bacillati</taxon>
        <taxon>Actinomycetota</taxon>
        <taxon>Actinomycetes</taxon>
        <taxon>Micromonosporales</taxon>
        <taxon>Micromonosporaceae</taxon>
        <taxon>Actinoplanes</taxon>
    </lineage>
</organism>
<comment type="caution">
    <text evidence="1">The sequence shown here is derived from an EMBL/GenBank/DDBJ whole genome shotgun (WGS) entry which is preliminary data.</text>
</comment>
<keyword evidence="2" id="KW-1185">Reference proteome</keyword>
<evidence type="ECO:0000313" key="1">
    <source>
        <dbReference type="EMBL" id="GIE64450.1"/>
    </source>
</evidence>
<name>A0ABQ4B2G0_9ACTN</name>
<protein>
    <submittedName>
        <fullName evidence="1">Uncharacterized protein</fullName>
    </submittedName>
</protein>
<dbReference type="EMBL" id="BOMS01000009">
    <property type="protein sequence ID" value="GIE64450.1"/>
    <property type="molecule type" value="Genomic_DNA"/>
</dbReference>
<dbReference type="Proteomes" id="UP000624709">
    <property type="component" value="Unassembled WGS sequence"/>
</dbReference>
<evidence type="ECO:0000313" key="2">
    <source>
        <dbReference type="Proteomes" id="UP000624709"/>
    </source>
</evidence>
<gene>
    <name evidence="1" type="ORF">Apa02nite_005580</name>
</gene>
<dbReference type="RefSeq" id="WP_203823679.1">
    <property type="nucleotide sequence ID" value="NZ_BAAATY010000005.1"/>
</dbReference>
<reference evidence="1 2" key="1">
    <citation type="submission" date="2021-01" db="EMBL/GenBank/DDBJ databases">
        <title>Whole genome shotgun sequence of Actinoplanes palleronii NBRC 14916.</title>
        <authorList>
            <person name="Komaki H."/>
            <person name="Tamura T."/>
        </authorList>
    </citation>
    <scope>NUCLEOTIDE SEQUENCE [LARGE SCALE GENOMIC DNA]</scope>
    <source>
        <strain evidence="1 2">NBRC 14916</strain>
    </source>
</reference>
<accession>A0ABQ4B2G0</accession>